<evidence type="ECO:0000256" key="1">
    <source>
        <dbReference type="ARBA" id="ARBA00022737"/>
    </source>
</evidence>
<keyword evidence="5" id="KW-1185">Reference proteome</keyword>
<accession>A0A5J9T2M8</accession>
<evidence type="ECO:0000259" key="3">
    <source>
        <dbReference type="Pfam" id="PF03107"/>
    </source>
</evidence>
<keyword evidence="1" id="KW-0677">Repeat</keyword>
<protein>
    <recommendedName>
        <fullName evidence="3">DC1 domain-containing protein</fullName>
    </recommendedName>
</protein>
<keyword evidence="2" id="KW-1133">Transmembrane helix</keyword>
<dbReference type="PANTHER" id="PTHR46477:SF8">
    <property type="entry name" value="OS08G0257100 PROTEIN"/>
    <property type="match status" value="1"/>
</dbReference>
<dbReference type="PANTHER" id="PTHR46477">
    <property type="entry name" value="CYSTEINE/HISTIDINE-RICH C1 DOMAIN FAMILY PROTEIN"/>
    <property type="match status" value="1"/>
</dbReference>
<dbReference type="InterPro" id="IPR046349">
    <property type="entry name" value="C1-like_sf"/>
</dbReference>
<reference evidence="4 5" key="1">
    <citation type="journal article" date="2019" name="Sci. Rep.">
        <title>A high-quality genome of Eragrostis curvula grass provides insights into Poaceae evolution and supports new strategies to enhance forage quality.</title>
        <authorList>
            <person name="Carballo J."/>
            <person name="Santos B.A.C.M."/>
            <person name="Zappacosta D."/>
            <person name="Garbus I."/>
            <person name="Selva J.P."/>
            <person name="Gallo C.A."/>
            <person name="Diaz A."/>
            <person name="Albertini E."/>
            <person name="Caccamo M."/>
            <person name="Echenique V."/>
        </authorList>
    </citation>
    <scope>NUCLEOTIDE SEQUENCE [LARGE SCALE GENOMIC DNA]</scope>
    <source>
        <strain evidence="5">cv. Victoria</strain>
        <tissue evidence="4">Leaf</tissue>
    </source>
</reference>
<sequence length="262" mass="29195">MKMYEDLPAEISHPFHKKGKHNFKLVSPGDAPFVCDGCKEPGEGPRYTCQGGCSSFDLHTCCALMKETLTHPLFGENCVFEFVRKPPPPIESTVCDACGEPAHGYGYHCHERDLDLHPCCATLQDRITLNGHTFKLQHAPRRGRCGASCREEGRRRKFWAYRSCYDGRSVYLHVACIREMARRAWDEAYQERVGGGGCIVRASAPIMEGVLQNVSGTTRRRNRFDQFMRIVGIVTKIIVALISGNPMAMIAAVAGPDGFLRG</sequence>
<evidence type="ECO:0000313" key="4">
    <source>
        <dbReference type="EMBL" id="TVU05633.1"/>
    </source>
</evidence>
<dbReference type="Pfam" id="PF03107">
    <property type="entry name" value="C1_2"/>
    <property type="match status" value="1"/>
</dbReference>
<feature type="domain" description="DC1" evidence="3">
    <location>
        <begin position="20"/>
        <end position="63"/>
    </location>
</feature>
<dbReference type="Proteomes" id="UP000324897">
    <property type="component" value="Unassembled WGS sequence"/>
</dbReference>
<dbReference type="OrthoDB" id="664025at2759"/>
<evidence type="ECO:0000256" key="2">
    <source>
        <dbReference type="SAM" id="Phobius"/>
    </source>
</evidence>
<gene>
    <name evidence="4" type="ORF">EJB05_48802</name>
</gene>
<dbReference type="Gramene" id="TVU05633">
    <property type="protein sequence ID" value="TVU05633"/>
    <property type="gene ID" value="EJB05_48802"/>
</dbReference>
<keyword evidence="2" id="KW-0472">Membrane</keyword>
<proteinExistence type="predicted"/>
<keyword evidence="2" id="KW-0812">Transmembrane</keyword>
<evidence type="ECO:0000313" key="5">
    <source>
        <dbReference type="Proteomes" id="UP000324897"/>
    </source>
</evidence>
<dbReference type="InterPro" id="IPR004146">
    <property type="entry name" value="DC1"/>
</dbReference>
<feature type="non-terminal residue" evidence="4">
    <location>
        <position position="262"/>
    </location>
</feature>
<comment type="caution">
    <text evidence="4">The sequence shown here is derived from an EMBL/GenBank/DDBJ whole genome shotgun (WGS) entry which is preliminary data.</text>
</comment>
<organism evidence="4 5">
    <name type="scientific">Eragrostis curvula</name>
    <name type="common">weeping love grass</name>
    <dbReference type="NCBI Taxonomy" id="38414"/>
    <lineage>
        <taxon>Eukaryota</taxon>
        <taxon>Viridiplantae</taxon>
        <taxon>Streptophyta</taxon>
        <taxon>Embryophyta</taxon>
        <taxon>Tracheophyta</taxon>
        <taxon>Spermatophyta</taxon>
        <taxon>Magnoliopsida</taxon>
        <taxon>Liliopsida</taxon>
        <taxon>Poales</taxon>
        <taxon>Poaceae</taxon>
        <taxon>PACMAD clade</taxon>
        <taxon>Chloridoideae</taxon>
        <taxon>Eragrostideae</taxon>
        <taxon>Eragrostidinae</taxon>
        <taxon>Eragrostis</taxon>
    </lineage>
</organism>
<feature type="transmembrane region" description="Helical" evidence="2">
    <location>
        <begin position="230"/>
        <end position="254"/>
    </location>
</feature>
<dbReference type="EMBL" id="RWGY01000051">
    <property type="protein sequence ID" value="TVU05633.1"/>
    <property type="molecule type" value="Genomic_DNA"/>
</dbReference>
<dbReference type="AlphaFoldDB" id="A0A5J9T2M8"/>
<name>A0A5J9T2M8_9POAL</name>
<dbReference type="SUPFAM" id="SSF57889">
    <property type="entry name" value="Cysteine-rich domain"/>
    <property type="match status" value="2"/>
</dbReference>